<dbReference type="GO" id="GO:0046872">
    <property type="term" value="F:metal ion binding"/>
    <property type="evidence" value="ECO:0007669"/>
    <property type="project" value="UniProtKB-KW"/>
</dbReference>
<dbReference type="AlphaFoldDB" id="A0AAV7JTB4"/>
<evidence type="ECO:0000256" key="6">
    <source>
        <dbReference type="ARBA" id="ARBA00023002"/>
    </source>
</evidence>
<evidence type="ECO:0000256" key="5">
    <source>
        <dbReference type="ARBA" id="ARBA00022964"/>
    </source>
</evidence>
<keyword evidence="8" id="KW-0805">Transcription regulation</keyword>
<evidence type="ECO:0000256" key="1">
    <source>
        <dbReference type="ARBA" id="ARBA00001954"/>
    </source>
</evidence>
<evidence type="ECO:0000256" key="3">
    <source>
        <dbReference type="ARBA" id="ARBA00022723"/>
    </source>
</evidence>
<dbReference type="GO" id="GO:0005737">
    <property type="term" value="C:cytoplasm"/>
    <property type="evidence" value="ECO:0007669"/>
    <property type="project" value="TreeGrafter"/>
</dbReference>
<feature type="compositionally biased region" description="Low complexity" evidence="12">
    <location>
        <begin position="227"/>
        <end position="254"/>
    </location>
</feature>
<evidence type="ECO:0000256" key="11">
    <source>
        <dbReference type="ARBA" id="ARBA00038068"/>
    </source>
</evidence>
<dbReference type="InterPro" id="IPR050910">
    <property type="entry name" value="JMJD6_ArgDemeth/LysHydrox"/>
</dbReference>
<feature type="domain" description="JmjC" evidence="13">
    <location>
        <begin position="28"/>
        <end position="192"/>
    </location>
</feature>
<comment type="similarity">
    <text evidence="11">Belongs to the JMJD6 family.</text>
</comment>
<protein>
    <recommendedName>
        <fullName evidence="13">JmjC domain-containing protein</fullName>
    </recommendedName>
</protein>
<evidence type="ECO:0000256" key="7">
    <source>
        <dbReference type="ARBA" id="ARBA00023004"/>
    </source>
</evidence>
<dbReference type="Pfam" id="PF02373">
    <property type="entry name" value="JmjC"/>
    <property type="match status" value="1"/>
</dbReference>
<dbReference type="PANTHER" id="PTHR12480">
    <property type="entry name" value="ARGININE DEMETHYLASE AND LYSYL-HYDROXYLASE JMJD"/>
    <property type="match status" value="1"/>
</dbReference>
<accession>A0AAV7JTB4</accession>
<feature type="compositionally biased region" description="Basic and acidic residues" evidence="12">
    <location>
        <begin position="284"/>
        <end position="298"/>
    </location>
</feature>
<comment type="cofactor">
    <cofactor evidence="1">
        <name>Fe(2+)</name>
        <dbReference type="ChEBI" id="CHEBI:29033"/>
    </cofactor>
</comment>
<dbReference type="GO" id="GO:0106140">
    <property type="term" value="F:P-TEFb complex binding"/>
    <property type="evidence" value="ECO:0007669"/>
    <property type="project" value="TreeGrafter"/>
</dbReference>
<dbReference type="SMART" id="SM00558">
    <property type="entry name" value="JmjC"/>
    <property type="match status" value="1"/>
</dbReference>
<gene>
    <name evidence="14" type="ORF">LOD99_7245</name>
</gene>
<dbReference type="PROSITE" id="PS51184">
    <property type="entry name" value="JMJC"/>
    <property type="match status" value="1"/>
</dbReference>
<feature type="region of interest" description="Disordered" evidence="12">
    <location>
        <begin position="221"/>
        <end position="298"/>
    </location>
</feature>
<evidence type="ECO:0000256" key="10">
    <source>
        <dbReference type="ARBA" id="ARBA00023242"/>
    </source>
</evidence>
<dbReference type="PANTHER" id="PTHR12480:SF32">
    <property type="entry name" value="BIFUNCTIONAL ARGININE DEMETHYLASE AND LYSYL-HYDROXYLASE JMJD6"/>
    <property type="match status" value="1"/>
</dbReference>
<evidence type="ECO:0000313" key="14">
    <source>
        <dbReference type="EMBL" id="KAI6652228.1"/>
    </source>
</evidence>
<comment type="subcellular location">
    <subcellularLocation>
        <location evidence="2">Nucleus</location>
    </subcellularLocation>
</comment>
<name>A0AAV7JTB4_9METZ</name>
<dbReference type="Proteomes" id="UP001165289">
    <property type="component" value="Unassembled WGS sequence"/>
</dbReference>
<reference evidence="14 15" key="1">
    <citation type="journal article" date="2023" name="BMC Biol.">
        <title>The compact genome of the sponge Oopsacas minuta (Hexactinellida) is lacking key metazoan core genes.</title>
        <authorList>
            <person name="Santini S."/>
            <person name="Schenkelaars Q."/>
            <person name="Jourda C."/>
            <person name="Duchesne M."/>
            <person name="Belahbib H."/>
            <person name="Rocher C."/>
            <person name="Selva M."/>
            <person name="Riesgo A."/>
            <person name="Vervoort M."/>
            <person name="Leys S.P."/>
            <person name="Kodjabachian L."/>
            <person name="Le Bivic A."/>
            <person name="Borchiellini C."/>
            <person name="Claverie J.M."/>
            <person name="Renard E."/>
        </authorList>
    </citation>
    <scope>NUCLEOTIDE SEQUENCE [LARGE SCALE GENOMIC DNA]</scope>
    <source>
        <strain evidence="14">SPO-2</strain>
    </source>
</reference>
<keyword evidence="15" id="KW-1185">Reference proteome</keyword>
<evidence type="ECO:0000259" key="13">
    <source>
        <dbReference type="PROSITE" id="PS51184"/>
    </source>
</evidence>
<evidence type="ECO:0000256" key="12">
    <source>
        <dbReference type="SAM" id="MobiDB-lite"/>
    </source>
</evidence>
<evidence type="ECO:0000256" key="4">
    <source>
        <dbReference type="ARBA" id="ARBA00022853"/>
    </source>
</evidence>
<comment type="caution">
    <text evidence="14">The sequence shown here is derived from an EMBL/GenBank/DDBJ whole genome shotgun (WGS) entry which is preliminary data.</text>
</comment>
<dbReference type="InterPro" id="IPR003347">
    <property type="entry name" value="JmjC_dom"/>
</dbReference>
<dbReference type="Gene3D" id="2.60.120.650">
    <property type="entry name" value="Cupin"/>
    <property type="match status" value="1"/>
</dbReference>
<sequence>MKYYRHYIQSTKDDSPLYVFDSGFADHRKKKSLLEDYQVPDYFVDDLFRYASESRRPPYRWFVMGPARSGTGIHIDPLGTSAWNAVVRGHKHWCIFPPSTPKEMLKPRMGEGGQQRSEAISWFNHVYPKCLLPSWPSEYKPYDFIHGPGEVVYVPGGWWHVVLNLDLSIAVTQNLVTPFTFHRVIPKTMKSRPKLAKRWLETLRKYRPEIAKEAEQIDLEANTGLPSSSSSSCSSTSVSSDSESESQSNNGQSSIENVLTKNDERRTQGMKRPIQSSYNTKYEPGTKRIREKSVNNSS</sequence>
<dbReference type="GO" id="GO:0033749">
    <property type="term" value="F:histone H4R3 demethylase activity"/>
    <property type="evidence" value="ECO:0007669"/>
    <property type="project" value="TreeGrafter"/>
</dbReference>
<dbReference type="GO" id="GO:0006909">
    <property type="term" value="P:phagocytosis"/>
    <property type="evidence" value="ECO:0007669"/>
    <property type="project" value="TreeGrafter"/>
</dbReference>
<keyword evidence="5" id="KW-0223">Dioxygenase</keyword>
<keyword evidence="9" id="KW-0804">Transcription</keyword>
<keyword evidence="4" id="KW-0156">Chromatin regulator</keyword>
<dbReference type="Gene3D" id="1.20.1280.270">
    <property type="match status" value="1"/>
</dbReference>
<keyword evidence="6" id="KW-0560">Oxidoreductase</keyword>
<proteinExistence type="inferred from homology"/>
<evidence type="ECO:0000256" key="8">
    <source>
        <dbReference type="ARBA" id="ARBA00023015"/>
    </source>
</evidence>
<dbReference type="SUPFAM" id="SSF51197">
    <property type="entry name" value="Clavaminate synthase-like"/>
    <property type="match status" value="1"/>
</dbReference>
<keyword evidence="7" id="KW-0408">Iron</keyword>
<organism evidence="14 15">
    <name type="scientific">Oopsacas minuta</name>
    <dbReference type="NCBI Taxonomy" id="111878"/>
    <lineage>
        <taxon>Eukaryota</taxon>
        <taxon>Metazoa</taxon>
        <taxon>Porifera</taxon>
        <taxon>Hexactinellida</taxon>
        <taxon>Hexasterophora</taxon>
        <taxon>Lyssacinosida</taxon>
        <taxon>Leucopsacidae</taxon>
        <taxon>Oopsacas</taxon>
    </lineage>
</organism>
<evidence type="ECO:0000256" key="2">
    <source>
        <dbReference type="ARBA" id="ARBA00004123"/>
    </source>
</evidence>
<dbReference type="GO" id="GO:0005634">
    <property type="term" value="C:nucleus"/>
    <property type="evidence" value="ECO:0007669"/>
    <property type="project" value="UniProtKB-SubCell"/>
</dbReference>
<dbReference type="EMBL" id="JAKMXF010000299">
    <property type="protein sequence ID" value="KAI6652228.1"/>
    <property type="molecule type" value="Genomic_DNA"/>
</dbReference>
<keyword evidence="10" id="KW-0539">Nucleus</keyword>
<evidence type="ECO:0000256" key="9">
    <source>
        <dbReference type="ARBA" id="ARBA00023163"/>
    </source>
</evidence>
<evidence type="ECO:0000313" key="15">
    <source>
        <dbReference type="Proteomes" id="UP001165289"/>
    </source>
</evidence>
<keyword evidence="3" id="KW-0479">Metal-binding</keyword>